<evidence type="ECO:0000256" key="1">
    <source>
        <dbReference type="SAM" id="Phobius"/>
    </source>
</evidence>
<feature type="domain" description="Peptidase M16 C-terminal" evidence="3">
    <location>
        <begin position="218"/>
        <end position="394"/>
    </location>
</feature>
<keyword evidence="5" id="KW-1185">Reference proteome</keyword>
<dbReference type="EMBL" id="CP002175">
    <property type="protein sequence ID" value="ADO77395.1"/>
    <property type="molecule type" value="Genomic_DNA"/>
</dbReference>
<gene>
    <name evidence="4" type="ordered locus">Hprae_1258</name>
</gene>
<dbReference type="Proteomes" id="UP000006866">
    <property type="component" value="Chromosome"/>
</dbReference>
<dbReference type="KEGG" id="hpk:Hprae_1258"/>
<dbReference type="eggNOG" id="COG0612">
    <property type="taxonomic scope" value="Bacteria"/>
</dbReference>
<dbReference type="GO" id="GO:0046872">
    <property type="term" value="F:metal ion binding"/>
    <property type="evidence" value="ECO:0007669"/>
    <property type="project" value="InterPro"/>
</dbReference>
<feature type="domain" description="Peptidase M16 N-terminal" evidence="2">
    <location>
        <begin position="79"/>
        <end position="203"/>
    </location>
</feature>
<keyword evidence="1" id="KW-0472">Membrane</keyword>
<sequence length="488" mass="56555">MKKLNEIIIYTLLIVFATTISIFASPQNFSTQFFEELAKTVNEKPEIEIPAYETLELANGMKFYLAQDKSLPLIEIRGYINGGKINENRDQAGITALMTEIMLLETQNYSEKELSFFKEANALSLDLAAGFDRISINANALSSESKELISLLAEVLEKPKFKGKHFKRTVKEYQQLYQQRFHNDSALLNMYFYKNIYGEHPYAYNYNYNLILDFLSRVQATDLADFYNQIVKPESTIIVINGDFNLREVKKQLKIEFANWEKQNKNQKLNKELVNVRPEIHNKIILVNKEDSTQAKLKMGYNFYTTNYAKKIPFMLGNKIFGGGSFNSRLMENLRSDKGYVYGINAQTRYHDYGGAYTINLSLNPAKTLLGMEAVKNELEKIKKGKDPFTQKELFENINLYNATFPKAYKEQIDILDQLVYQKEFYNKTDNYLNNYIEQYNGLQVKEVKKIFRENIYPEILFTVIVGPKAEILPQFEAAGLEVEVIDN</sequence>
<dbReference type="Gene3D" id="3.30.830.10">
    <property type="entry name" value="Metalloenzyme, LuxS/M16 peptidase-like"/>
    <property type="match status" value="2"/>
</dbReference>
<dbReference type="OrthoDB" id="9811314at2"/>
<dbReference type="PANTHER" id="PTHR11851:SF224">
    <property type="entry name" value="PROCESSING PROTEASE"/>
    <property type="match status" value="1"/>
</dbReference>
<dbReference type="Pfam" id="PF05193">
    <property type="entry name" value="Peptidase_M16_C"/>
    <property type="match status" value="1"/>
</dbReference>
<keyword evidence="1" id="KW-1133">Transmembrane helix</keyword>
<dbReference type="AlphaFoldDB" id="E3DMI7"/>
<reference evidence="4 5" key="2">
    <citation type="journal article" date="2011" name="Stand. Genomic Sci.">
        <title>Complete genome sequence of the extremely halophilic Halanaerobium praevalens type strain (GSL).</title>
        <authorList>
            <person name="Ivanova N."/>
            <person name="Sikorski J."/>
            <person name="Chertkov O."/>
            <person name="Nolan M."/>
            <person name="Lucas S."/>
            <person name="Hammon N."/>
            <person name="Deshpande S."/>
            <person name="Cheng J.F."/>
            <person name="Tapia R."/>
            <person name="Han C."/>
            <person name="Goodwin L."/>
            <person name="Pitluck S."/>
            <person name="Huntemann M."/>
            <person name="Liolios K."/>
            <person name="Pagani I."/>
            <person name="Mavromatis K."/>
            <person name="Ovchinikova G."/>
            <person name="Pati A."/>
            <person name="Chen A."/>
            <person name="Palaniappan K."/>
            <person name="Land M."/>
            <person name="Hauser L."/>
            <person name="Brambilla E.M."/>
            <person name="Kannan K.P."/>
            <person name="Rohde M."/>
            <person name="Tindall B.J."/>
            <person name="Goker M."/>
            <person name="Detter J.C."/>
            <person name="Woyke T."/>
            <person name="Bristow J."/>
            <person name="Eisen J.A."/>
            <person name="Markowitz V."/>
            <person name="Hugenholtz P."/>
            <person name="Kyrpides N.C."/>
            <person name="Klenk H.P."/>
            <person name="Lapidus A."/>
        </authorList>
    </citation>
    <scope>NUCLEOTIDE SEQUENCE [LARGE SCALE GENOMIC DNA]</scope>
    <source>
        <strain evidence="5">ATCC 33744 / DSM 2228 / GSL</strain>
    </source>
</reference>
<evidence type="ECO:0000313" key="4">
    <source>
        <dbReference type="EMBL" id="ADO77395.1"/>
    </source>
</evidence>
<name>E3DMI7_HALPG</name>
<dbReference type="InterPro" id="IPR050361">
    <property type="entry name" value="MPP/UQCRC_Complex"/>
</dbReference>
<reference evidence="5" key="1">
    <citation type="submission" date="2010-10" db="EMBL/GenBank/DDBJ databases">
        <title>The complete genome of Halanaerobium praevalens DSM 2228.</title>
        <authorList>
            <consortium name="US DOE Joint Genome Institute (JGI-PGF)"/>
            <person name="Lucas S."/>
            <person name="Copeland A."/>
            <person name="Lapidus A."/>
            <person name="Glavina del Rio T."/>
            <person name="Dalin E."/>
            <person name="Tice H."/>
            <person name="Bruce D."/>
            <person name="Goodwin L."/>
            <person name="Pitluck S."/>
            <person name="Kyrpides N."/>
            <person name="Mavromatis K."/>
            <person name="Ivanova N."/>
            <person name="Ovchinnikova G."/>
            <person name="Chertkov O."/>
            <person name="Detter J.C."/>
            <person name="Han C."/>
            <person name="Larimer F."/>
            <person name="Land M."/>
            <person name="Hauser L."/>
            <person name="Markowitz V."/>
            <person name="Cheng J.-F."/>
            <person name="Hugenholtz P."/>
            <person name="Woyke T."/>
            <person name="Wu D."/>
            <person name="Tindall B."/>
            <person name="Pomrenke H.G."/>
            <person name="Brambilla E."/>
            <person name="Klenk H.-P."/>
            <person name="Eisen J.A."/>
        </authorList>
    </citation>
    <scope>NUCLEOTIDE SEQUENCE [LARGE SCALE GENOMIC DNA]</scope>
    <source>
        <strain evidence="5">ATCC 33744 / DSM 2228 / GSL</strain>
    </source>
</reference>
<proteinExistence type="predicted"/>
<dbReference type="PATRIC" id="fig|572479.3.peg.1272"/>
<dbReference type="InterPro" id="IPR011249">
    <property type="entry name" value="Metalloenz_LuxS/M16"/>
</dbReference>
<dbReference type="STRING" id="572479.Hprae_1258"/>
<feature type="transmembrane region" description="Helical" evidence="1">
    <location>
        <begin position="7"/>
        <end position="24"/>
    </location>
</feature>
<dbReference type="HOGENOM" id="CLU_009902_6_1_9"/>
<dbReference type="InterPro" id="IPR007863">
    <property type="entry name" value="Peptidase_M16_C"/>
</dbReference>
<keyword evidence="1" id="KW-0812">Transmembrane</keyword>
<protein>
    <submittedName>
        <fullName evidence="4">Peptidase M16 domain protein</fullName>
    </submittedName>
</protein>
<evidence type="ECO:0000313" key="5">
    <source>
        <dbReference type="Proteomes" id="UP000006866"/>
    </source>
</evidence>
<dbReference type="SUPFAM" id="SSF63411">
    <property type="entry name" value="LuxS/MPP-like metallohydrolase"/>
    <property type="match status" value="2"/>
</dbReference>
<dbReference type="RefSeq" id="WP_014553422.1">
    <property type="nucleotide sequence ID" value="NC_017455.1"/>
</dbReference>
<organism evidence="4 5">
    <name type="scientific">Halanaerobium praevalens (strain ATCC 33744 / DSM 2228 / GSL)</name>
    <dbReference type="NCBI Taxonomy" id="572479"/>
    <lineage>
        <taxon>Bacteria</taxon>
        <taxon>Bacillati</taxon>
        <taxon>Bacillota</taxon>
        <taxon>Clostridia</taxon>
        <taxon>Halanaerobiales</taxon>
        <taxon>Halanaerobiaceae</taxon>
        <taxon>Halanaerobium</taxon>
    </lineage>
</organism>
<accession>E3DMI7</accession>
<dbReference type="Pfam" id="PF00675">
    <property type="entry name" value="Peptidase_M16"/>
    <property type="match status" value="1"/>
</dbReference>
<evidence type="ECO:0000259" key="2">
    <source>
        <dbReference type="Pfam" id="PF00675"/>
    </source>
</evidence>
<dbReference type="InterPro" id="IPR011765">
    <property type="entry name" value="Pept_M16_N"/>
</dbReference>
<dbReference type="PANTHER" id="PTHR11851">
    <property type="entry name" value="METALLOPROTEASE"/>
    <property type="match status" value="1"/>
</dbReference>
<evidence type="ECO:0000259" key="3">
    <source>
        <dbReference type="Pfam" id="PF05193"/>
    </source>
</evidence>